<feature type="transmembrane region" description="Helical" evidence="3">
    <location>
        <begin position="31"/>
        <end position="50"/>
    </location>
</feature>
<dbReference type="Gene3D" id="3.40.190.10">
    <property type="entry name" value="Periplasmic binding protein-like II"/>
    <property type="match status" value="2"/>
</dbReference>
<keyword evidence="2" id="KW-0732">Signal</keyword>
<feature type="domain" description="Solute-binding protein family 3/N-terminal" evidence="4">
    <location>
        <begin position="69"/>
        <end position="290"/>
    </location>
</feature>
<name>A0A4P9VPY0_9GAMM</name>
<dbReference type="Pfam" id="PF00497">
    <property type="entry name" value="SBP_bac_3"/>
    <property type="match status" value="1"/>
</dbReference>
<protein>
    <recommendedName>
        <fullName evidence="4">Solute-binding protein family 3/N-terminal domain-containing protein</fullName>
    </recommendedName>
</protein>
<accession>A0A4P9VPY0</accession>
<keyword evidence="6" id="KW-1185">Reference proteome</keyword>
<dbReference type="PANTHER" id="PTHR35936:SF25">
    <property type="entry name" value="ABC TRANSPORTER SUBSTRATE-BINDING PROTEIN"/>
    <property type="match status" value="1"/>
</dbReference>
<comment type="similarity">
    <text evidence="1">Belongs to the bacterial solute-binding protein 3 family.</text>
</comment>
<dbReference type="SUPFAM" id="SSF53850">
    <property type="entry name" value="Periplasmic binding protein-like II"/>
    <property type="match status" value="1"/>
</dbReference>
<keyword evidence="3" id="KW-0472">Membrane</keyword>
<sequence length="290" mass="33979">MSSRTINVFFGLFIAFHRILTLQLGRKPRFFLYVFYGTFILIGVLFSALLSPQAVAAEKKEMPRVLYVSDPWPPYILGEIGRPATGGVAVNFARELLKRLGFQMDTMLYPWEECLRMIHEHTADIVFPLIQTTERSGYMTFSQTVFISHDRVWYLRRRGEPVQWQLMSDLYPYRVATIRGYSHGVDMDKAIEENKFKEVFYGADHLENIDKLMNNEVDLMIADEQVMQDIIRRHPKWRDKFSFARKAISKSQYKIAFSKGSKLSSRIDDINLEIKRMRSDGSLRKIFSNY</sequence>
<organism evidence="5 6">
    <name type="scientific">Zooshikella ganghwensis</name>
    <dbReference type="NCBI Taxonomy" id="202772"/>
    <lineage>
        <taxon>Bacteria</taxon>
        <taxon>Pseudomonadati</taxon>
        <taxon>Pseudomonadota</taxon>
        <taxon>Gammaproteobacteria</taxon>
        <taxon>Oceanospirillales</taxon>
        <taxon>Zooshikellaceae</taxon>
        <taxon>Zooshikella</taxon>
    </lineage>
</organism>
<comment type="caution">
    <text evidence="5">The sequence shown here is derived from an EMBL/GenBank/DDBJ whole genome shotgun (WGS) entry which is preliminary data.</text>
</comment>
<keyword evidence="3" id="KW-1133">Transmembrane helix</keyword>
<evidence type="ECO:0000313" key="6">
    <source>
        <dbReference type="Proteomes" id="UP000257039"/>
    </source>
</evidence>
<dbReference type="EMBL" id="NDXW01000001">
    <property type="protein sequence ID" value="RDH45036.1"/>
    <property type="molecule type" value="Genomic_DNA"/>
</dbReference>
<evidence type="ECO:0000256" key="3">
    <source>
        <dbReference type="SAM" id="Phobius"/>
    </source>
</evidence>
<dbReference type="InterPro" id="IPR001638">
    <property type="entry name" value="Solute-binding_3/MltF_N"/>
</dbReference>
<evidence type="ECO:0000256" key="2">
    <source>
        <dbReference type="ARBA" id="ARBA00022729"/>
    </source>
</evidence>
<gene>
    <name evidence="5" type="ORF">B9G39_17220</name>
</gene>
<dbReference type="AlphaFoldDB" id="A0A4P9VPY0"/>
<evidence type="ECO:0000313" key="5">
    <source>
        <dbReference type="EMBL" id="RDH45036.1"/>
    </source>
</evidence>
<dbReference type="Proteomes" id="UP000257039">
    <property type="component" value="Unassembled WGS sequence"/>
</dbReference>
<dbReference type="RefSeq" id="WP_094788067.1">
    <property type="nucleotide sequence ID" value="NZ_NDXW01000001.1"/>
</dbReference>
<evidence type="ECO:0000256" key="1">
    <source>
        <dbReference type="ARBA" id="ARBA00010333"/>
    </source>
</evidence>
<reference evidence="5 6" key="1">
    <citation type="submission" date="2017-04" db="EMBL/GenBank/DDBJ databases">
        <title>Draft genome sequence of Zooshikella ganghwensis VG4 isolated from Red Sea sediments.</title>
        <authorList>
            <person name="Rehman Z."/>
            <person name="Alam I."/>
            <person name="Kamau A."/>
            <person name="Bajic V."/>
            <person name="Leiknes T."/>
        </authorList>
    </citation>
    <scope>NUCLEOTIDE SEQUENCE [LARGE SCALE GENOMIC DNA]</scope>
    <source>
        <strain evidence="5 6">VG4</strain>
    </source>
</reference>
<proteinExistence type="inferred from homology"/>
<dbReference type="PANTHER" id="PTHR35936">
    <property type="entry name" value="MEMBRANE-BOUND LYTIC MUREIN TRANSGLYCOSYLASE F"/>
    <property type="match status" value="1"/>
</dbReference>
<evidence type="ECO:0000259" key="4">
    <source>
        <dbReference type="Pfam" id="PF00497"/>
    </source>
</evidence>
<keyword evidence="3" id="KW-0812">Transmembrane</keyword>